<dbReference type="GO" id="GO:0005524">
    <property type="term" value="F:ATP binding"/>
    <property type="evidence" value="ECO:0007669"/>
    <property type="project" value="UniProtKB-KW"/>
</dbReference>
<feature type="compositionally biased region" description="Basic and acidic residues" evidence="13">
    <location>
        <begin position="8"/>
        <end position="19"/>
    </location>
</feature>
<evidence type="ECO:0000313" key="18">
    <source>
        <dbReference type="Proteomes" id="UP000799439"/>
    </source>
</evidence>
<feature type="region of interest" description="Disordered" evidence="13">
    <location>
        <begin position="738"/>
        <end position="758"/>
    </location>
</feature>
<evidence type="ECO:0000256" key="13">
    <source>
        <dbReference type="SAM" id="MobiDB-lite"/>
    </source>
</evidence>
<feature type="compositionally biased region" description="Basic and acidic residues" evidence="13">
    <location>
        <begin position="135"/>
        <end position="145"/>
    </location>
</feature>
<dbReference type="GO" id="GO:0016787">
    <property type="term" value="F:hydrolase activity"/>
    <property type="evidence" value="ECO:0007669"/>
    <property type="project" value="UniProtKB-KW"/>
</dbReference>
<feature type="region of interest" description="Disordered" evidence="13">
    <location>
        <begin position="73"/>
        <end position="152"/>
    </location>
</feature>
<feature type="domain" description="Helicase C-terminal" evidence="15">
    <location>
        <begin position="449"/>
        <end position="622"/>
    </location>
</feature>
<evidence type="ECO:0000256" key="6">
    <source>
        <dbReference type="ARBA" id="ARBA00022806"/>
    </source>
</evidence>
<dbReference type="CDD" id="cd17946">
    <property type="entry name" value="DEADc_DDX24"/>
    <property type="match status" value="1"/>
</dbReference>
<feature type="short sequence motif" description="Q motif" evidence="11">
    <location>
        <begin position="176"/>
        <end position="204"/>
    </location>
</feature>
<dbReference type="AlphaFoldDB" id="A0A9P4ITV0"/>
<feature type="compositionally biased region" description="Basic and acidic residues" evidence="13">
    <location>
        <begin position="689"/>
        <end position="699"/>
    </location>
</feature>
<dbReference type="Pfam" id="PF00270">
    <property type="entry name" value="DEAD"/>
    <property type="match status" value="1"/>
</dbReference>
<keyword evidence="9" id="KW-0539">Nucleus</keyword>
<accession>A0A9P4ITV0</accession>
<keyword evidence="4 12" id="KW-0547">Nucleotide-binding</keyword>
<dbReference type="InterPro" id="IPR050079">
    <property type="entry name" value="DEAD_box_RNA_helicase"/>
</dbReference>
<evidence type="ECO:0000256" key="4">
    <source>
        <dbReference type="ARBA" id="ARBA00022741"/>
    </source>
</evidence>
<dbReference type="PANTHER" id="PTHR47959">
    <property type="entry name" value="ATP-DEPENDENT RNA HELICASE RHLE-RELATED"/>
    <property type="match status" value="1"/>
</dbReference>
<protein>
    <recommendedName>
        <fullName evidence="2">RNA helicase</fullName>
        <ecNumber evidence="2">3.6.4.13</ecNumber>
    </recommendedName>
</protein>
<evidence type="ECO:0000259" key="14">
    <source>
        <dbReference type="PROSITE" id="PS51192"/>
    </source>
</evidence>
<keyword evidence="5 12" id="KW-0378">Hydrolase</keyword>
<dbReference type="Pfam" id="PF00271">
    <property type="entry name" value="Helicase_C"/>
    <property type="match status" value="1"/>
</dbReference>
<dbReference type="PROSITE" id="PS51192">
    <property type="entry name" value="HELICASE_ATP_BIND_1"/>
    <property type="match status" value="1"/>
</dbReference>
<comment type="similarity">
    <text evidence="12">Belongs to the DEAD box helicase family.</text>
</comment>
<keyword evidence="7 12" id="KW-0067">ATP-binding</keyword>
<evidence type="ECO:0000256" key="1">
    <source>
        <dbReference type="ARBA" id="ARBA00004123"/>
    </source>
</evidence>
<feature type="compositionally biased region" description="Basic and acidic residues" evidence="13">
    <location>
        <begin position="78"/>
        <end position="90"/>
    </location>
</feature>
<evidence type="ECO:0000256" key="11">
    <source>
        <dbReference type="PROSITE-ProRule" id="PRU00552"/>
    </source>
</evidence>
<dbReference type="InterPro" id="IPR027417">
    <property type="entry name" value="P-loop_NTPase"/>
</dbReference>
<dbReference type="Gene3D" id="3.40.50.300">
    <property type="entry name" value="P-loop containing nucleotide triphosphate hydrolases"/>
    <property type="match status" value="2"/>
</dbReference>
<sequence>MKAKKRIKLGEGQRSDAKLVKTKTNPPPSKKVRLDELKWNGVEMPDKLDDYEGFFGLEEIEGVDVVRDASGTMSFMSRNDEQSEDLRPESDASGSDDGPADDGDDFEGFSDHEEAAAPKSIIKATESKLVANGKKNPEAAKESKASKAKSAAPKPITAKSAFDIIKDEADDEVDTTAWKALKLSPDTLAGLSKLKFASPTPIQQAAIPEILAGNDVIGKASTGSGKTLTFGIPIFETYLDRKTDRAAARTKGSLAPLAMIISPTRELAHQISQHLQDLSNGLPNEKPTIATLTGGLSVQKQQRQLKNADVVVGTPGRLWEVISGGKDLIQRMKQIQFLVLDEADRLLSQGHFQELEEILSALDRTVSNDDDEEEQPAVKEAEAAKSQRQTLIFSATFQKDLQHKLARKQKSHSQVLDKKETMSYLLQRLNFRSTPSFIDVDPIRQMAANLREGIVECASQEKDLYLYALNLLHSTSRTLVFVNSISSVRRIVPFLQNLSLSALALHSQMPQKARLRSVERFTASQSSILVATDVAARGLDIPDIDLVLHYHLPRAADAYIHRSGRTARAGASGSSILLCSPDEVLGTRRLIAQVHAAGAAAADLSRAEAASKGFAIRSLDLDRRVVQRLRPRAELAKRIADVEGAKEKKRSQDDVWRQAAEDLGVEYDSEELESGGQWRGRGEGRKKKERADREVGKDQVRQMRGELKGLLSQRVNVGVSERYPTSGTIDIDELLREQEQESGKTGEFLGAVRELEMD</sequence>
<comment type="subcellular location">
    <subcellularLocation>
        <location evidence="1">Nucleus</location>
    </subcellularLocation>
</comment>
<feature type="domain" description="Helicase ATP-binding" evidence="14">
    <location>
        <begin position="207"/>
        <end position="415"/>
    </location>
</feature>
<evidence type="ECO:0000256" key="7">
    <source>
        <dbReference type="ARBA" id="ARBA00022840"/>
    </source>
</evidence>
<comment type="catalytic activity">
    <reaction evidence="10">
        <text>ATP + H2O = ADP + phosphate + H(+)</text>
        <dbReference type="Rhea" id="RHEA:13065"/>
        <dbReference type="ChEBI" id="CHEBI:15377"/>
        <dbReference type="ChEBI" id="CHEBI:15378"/>
        <dbReference type="ChEBI" id="CHEBI:30616"/>
        <dbReference type="ChEBI" id="CHEBI:43474"/>
        <dbReference type="ChEBI" id="CHEBI:456216"/>
        <dbReference type="EC" id="3.6.4.13"/>
    </reaction>
</comment>
<dbReference type="GO" id="GO:0003724">
    <property type="term" value="F:RNA helicase activity"/>
    <property type="evidence" value="ECO:0007669"/>
    <property type="project" value="UniProtKB-EC"/>
</dbReference>
<keyword evidence="8" id="KW-0694">RNA-binding</keyword>
<evidence type="ECO:0000256" key="8">
    <source>
        <dbReference type="ARBA" id="ARBA00022884"/>
    </source>
</evidence>
<dbReference type="GO" id="GO:0042254">
    <property type="term" value="P:ribosome biogenesis"/>
    <property type="evidence" value="ECO:0007669"/>
    <property type="project" value="UniProtKB-KW"/>
</dbReference>
<organism evidence="17 18">
    <name type="scientific">Myriangium duriaei CBS 260.36</name>
    <dbReference type="NCBI Taxonomy" id="1168546"/>
    <lineage>
        <taxon>Eukaryota</taxon>
        <taxon>Fungi</taxon>
        <taxon>Dikarya</taxon>
        <taxon>Ascomycota</taxon>
        <taxon>Pezizomycotina</taxon>
        <taxon>Dothideomycetes</taxon>
        <taxon>Dothideomycetidae</taxon>
        <taxon>Myriangiales</taxon>
        <taxon>Myriangiaceae</taxon>
        <taxon>Myriangium</taxon>
    </lineage>
</organism>
<dbReference type="SMART" id="SM00490">
    <property type="entry name" value="HELICc"/>
    <property type="match status" value="1"/>
</dbReference>
<dbReference type="SMART" id="SM00487">
    <property type="entry name" value="DEXDc"/>
    <property type="match status" value="1"/>
</dbReference>
<dbReference type="GO" id="GO:0003723">
    <property type="term" value="F:RNA binding"/>
    <property type="evidence" value="ECO:0007669"/>
    <property type="project" value="UniProtKB-KW"/>
</dbReference>
<evidence type="ECO:0000256" key="9">
    <source>
        <dbReference type="ARBA" id="ARBA00023242"/>
    </source>
</evidence>
<keyword evidence="3" id="KW-0690">Ribosome biogenesis</keyword>
<dbReference type="GO" id="GO:0005634">
    <property type="term" value="C:nucleus"/>
    <property type="evidence" value="ECO:0007669"/>
    <property type="project" value="UniProtKB-SubCell"/>
</dbReference>
<dbReference type="CDD" id="cd18787">
    <property type="entry name" value="SF2_C_DEAD"/>
    <property type="match status" value="1"/>
</dbReference>
<feature type="region of interest" description="Disordered" evidence="13">
    <location>
        <begin position="671"/>
        <end position="699"/>
    </location>
</feature>
<dbReference type="GO" id="GO:0010467">
    <property type="term" value="P:gene expression"/>
    <property type="evidence" value="ECO:0007669"/>
    <property type="project" value="UniProtKB-ARBA"/>
</dbReference>
<gene>
    <name evidence="17" type="ORF">K461DRAFT_231069</name>
</gene>
<dbReference type="InterPro" id="IPR001650">
    <property type="entry name" value="Helicase_C-like"/>
</dbReference>
<dbReference type="EC" id="3.6.4.13" evidence="2"/>
<dbReference type="InterPro" id="IPR000629">
    <property type="entry name" value="RNA-helicase_DEAD-box_CS"/>
</dbReference>
<keyword evidence="18" id="KW-1185">Reference proteome</keyword>
<evidence type="ECO:0000256" key="12">
    <source>
        <dbReference type="RuleBase" id="RU000492"/>
    </source>
</evidence>
<evidence type="ECO:0000256" key="2">
    <source>
        <dbReference type="ARBA" id="ARBA00012552"/>
    </source>
</evidence>
<feature type="domain" description="DEAD-box RNA helicase Q" evidence="16">
    <location>
        <begin position="176"/>
        <end position="204"/>
    </location>
</feature>
<dbReference type="Proteomes" id="UP000799439">
    <property type="component" value="Unassembled WGS sequence"/>
</dbReference>
<dbReference type="SUPFAM" id="SSF52540">
    <property type="entry name" value="P-loop containing nucleoside triphosphate hydrolases"/>
    <property type="match status" value="1"/>
</dbReference>
<dbReference type="InterPro" id="IPR014014">
    <property type="entry name" value="RNA_helicase_DEAD_Q_motif"/>
</dbReference>
<evidence type="ECO:0000259" key="15">
    <source>
        <dbReference type="PROSITE" id="PS51194"/>
    </source>
</evidence>
<feature type="compositionally biased region" description="Acidic residues" evidence="13">
    <location>
        <begin position="98"/>
        <end position="108"/>
    </location>
</feature>
<comment type="caution">
    <text evidence="17">The sequence shown here is derived from an EMBL/GenBank/DDBJ whole genome shotgun (WGS) entry which is preliminary data.</text>
</comment>
<dbReference type="PANTHER" id="PTHR47959:SF1">
    <property type="entry name" value="ATP-DEPENDENT RNA HELICASE DBPA"/>
    <property type="match status" value="1"/>
</dbReference>
<name>A0A9P4ITV0_9PEZI</name>
<dbReference type="EMBL" id="ML996091">
    <property type="protein sequence ID" value="KAF2149566.1"/>
    <property type="molecule type" value="Genomic_DNA"/>
</dbReference>
<evidence type="ECO:0000256" key="3">
    <source>
        <dbReference type="ARBA" id="ARBA00022517"/>
    </source>
</evidence>
<keyword evidence="6 12" id="KW-0347">Helicase</keyword>
<dbReference type="InterPro" id="IPR011545">
    <property type="entry name" value="DEAD/DEAH_box_helicase_dom"/>
</dbReference>
<dbReference type="OrthoDB" id="4310724at2759"/>
<evidence type="ECO:0000256" key="10">
    <source>
        <dbReference type="ARBA" id="ARBA00047984"/>
    </source>
</evidence>
<evidence type="ECO:0000256" key="5">
    <source>
        <dbReference type="ARBA" id="ARBA00022801"/>
    </source>
</evidence>
<reference evidence="17" key="1">
    <citation type="journal article" date="2020" name="Stud. Mycol.">
        <title>101 Dothideomycetes genomes: a test case for predicting lifestyles and emergence of pathogens.</title>
        <authorList>
            <person name="Haridas S."/>
            <person name="Albert R."/>
            <person name="Binder M."/>
            <person name="Bloem J."/>
            <person name="Labutti K."/>
            <person name="Salamov A."/>
            <person name="Andreopoulos B."/>
            <person name="Baker S."/>
            <person name="Barry K."/>
            <person name="Bills G."/>
            <person name="Bluhm B."/>
            <person name="Cannon C."/>
            <person name="Castanera R."/>
            <person name="Culley D."/>
            <person name="Daum C."/>
            <person name="Ezra D."/>
            <person name="Gonzalez J."/>
            <person name="Henrissat B."/>
            <person name="Kuo A."/>
            <person name="Liang C."/>
            <person name="Lipzen A."/>
            <person name="Lutzoni F."/>
            <person name="Magnuson J."/>
            <person name="Mondo S."/>
            <person name="Nolan M."/>
            <person name="Ohm R."/>
            <person name="Pangilinan J."/>
            <person name="Park H.-J."/>
            <person name="Ramirez L."/>
            <person name="Alfaro M."/>
            <person name="Sun H."/>
            <person name="Tritt A."/>
            <person name="Yoshinaga Y."/>
            <person name="Zwiers L.-H."/>
            <person name="Turgeon B."/>
            <person name="Goodwin S."/>
            <person name="Spatafora J."/>
            <person name="Crous P."/>
            <person name="Grigoriev I."/>
        </authorList>
    </citation>
    <scope>NUCLEOTIDE SEQUENCE</scope>
    <source>
        <strain evidence="17">CBS 260.36</strain>
    </source>
</reference>
<dbReference type="GO" id="GO:0005829">
    <property type="term" value="C:cytosol"/>
    <property type="evidence" value="ECO:0007669"/>
    <property type="project" value="TreeGrafter"/>
</dbReference>
<evidence type="ECO:0000259" key="16">
    <source>
        <dbReference type="PROSITE" id="PS51195"/>
    </source>
</evidence>
<dbReference type="PROSITE" id="PS00039">
    <property type="entry name" value="DEAD_ATP_HELICASE"/>
    <property type="match status" value="1"/>
</dbReference>
<proteinExistence type="inferred from homology"/>
<dbReference type="PROSITE" id="PS51194">
    <property type="entry name" value="HELICASE_CTER"/>
    <property type="match status" value="1"/>
</dbReference>
<dbReference type="InterPro" id="IPR014001">
    <property type="entry name" value="Helicase_ATP-bd"/>
</dbReference>
<dbReference type="PROSITE" id="PS51195">
    <property type="entry name" value="Q_MOTIF"/>
    <property type="match status" value="1"/>
</dbReference>
<feature type="region of interest" description="Disordered" evidence="13">
    <location>
        <begin position="1"/>
        <end position="32"/>
    </location>
</feature>
<evidence type="ECO:0000313" key="17">
    <source>
        <dbReference type="EMBL" id="KAF2149566.1"/>
    </source>
</evidence>